<accession>A0A1E8FDZ8</accession>
<dbReference type="GO" id="GO:0006777">
    <property type="term" value="P:Mo-molybdopterin cofactor biosynthetic process"/>
    <property type="evidence" value="ECO:0007669"/>
    <property type="project" value="UniProtKB-UniRule"/>
</dbReference>
<evidence type="ECO:0000256" key="3">
    <source>
        <dbReference type="HAMAP-Rule" id="MF_00187"/>
    </source>
</evidence>
<organism evidence="4 5">
    <name type="scientific">Alteromonas lipolytica</name>
    <dbReference type="NCBI Taxonomy" id="1856405"/>
    <lineage>
        <taxon>Bacteria</taxon>
        <taxon>Pseudomonadati</taxon>
        <taxon>Pseudomonadota</taxon>
        <taxon>Gammaproteobacteria</taxon>
        <taxon>Alteromonadales</taxon>
        <taxon>Alteromonadaceae</taxon>
        <taxon>Alteromonas/Salinimonas group</taxon>
        <taxon>Alteromonas</taxon>
    </lineage>
</organism>
<dbReference type="PANTHER" id="PTHR30592">
    <property type="entry name" value="FORMATE DEHYDROGENASE"/>
    <property type="match status" value="1"/>
</dbReference>
<dbReference type="HAMAP" id="MF_00187">
    <property type="entry name" value="FdhD"/>
    <property type="match status" value="1"/>
</dbReference>
<protein>
    <recommendedName>
        <fullName evidence="3">Sulfur carrier protein FdhD</fullName>
    </recommendedName>
</protein>
<comment type="similarity">
    <text evidence="3">Belongs to the FdhD family.</text>
</comment>
<name>A0A1E8FDZ8_9ALTE</name>
<dbReference type="GO" id="GO:0016783">
    <property type="term" value="F:sulfurtransferase activity"/>
    <property type="evidence" value="ECO:0007669"/>
    <property type="project" value="InterPro"/>
</dbReference>
<proteinExistence type="inferred from homology"/>
<dbReference type="NCBIfam" id="TIGR00129">
    <property type="entry name" value="fdhD_narQ"/>
    <property type="match status" value="1"/>
</dbReference>
<dbReference type="RefSeq" id="WP_070177082.1">
    <property type="nucleotide sequence ID" value="NZ_BMJR01000003.1"/>
</dbReference>
<dbReference type="STRING" id="1856405.BFC17_21665"/>
<comment type="function">
    <text evidence="3">Required for formate dehydrogenase (FDH) activity. Acts as a sulfur carrier protein that transfers sulfur from IscS to the molybdenum cofactor prior to its insertion into FDH.</text>
</comment>
<dbReference type="InterPro" id="IPR016193">
    <property type="entry name" value="Cytidine_deaminase-like"/>
</dbReference>
<dbReference type="GO" id="GO:0005737">
    <property type="term" value="C:cytoplasm"/>
    <property type="evidence" value="ECO:0007669"/>
    <property type="project" value="UniProtKB-SubCell"/>
</dbReference>
<feature type="active site" description="Cysteine persulfide intermediate" evidence="3">
    <location>
        <position position="111"/>
    </location>
</feature>
<gene>
    <name evidence="3" type="primary">fdhD</name>
    <name evidence="4" type="ORF">BFC17_21665</name>
</gene>
<evidence type="ECO:0000256" key="2">
    <source>
        <dbReference type="ARBA" id="ARBA00023150"/>
    </source>
</evidence>
<dbReference type="AlphaFoldDB" id="A0A1E8FDZ8"/>
<dbReference type="Pfam" id="PF02634">
    <property type="entry name" value="FdhD-NarQ"/>
    <property type="match status" value="1"/>
</dbReference>
<dbReference type="SUPFAM" id="SSF53927">
    <property type="entry name" value="Cytidine deaminase-like"/>
    <property type="match status" value="1"/>
</dbReference>
<evidence type="ECO:0000256" key="1">
    <source>
        <dbReference type="ARBA" id="ARBA00022490"/>
    </source>
</evidence>
<dbReference type="PANTHER" id="PTHR30592:SF1">
    <property type="entry name" value="SULFUR CARRIER PROTEIN FDHD"/>
    <property type="match status" value="1"/>
</dbReference>
<comment type="subcellular location">
    <subcellularLocation>
        <location evidence="3">Cytoplasm</location>
    </subcellularLocation>
</comment>
<keyword evidence="2 3" id="KW-0501">Molybdenum cofactor biosynthesis</keyword>
<comment type="caution">
    <text evidence="4">The sequence shown here is derived from an EMBL/GenBank/DDBJ whole genome shotgun (WGS) entry which is preliminary data.</text>
</comment>
<sequence length="266" mass="29181">MADRHDTASVYGFQTLESDAHEDNAAIPTECALAISYNQINYAVMMVSPNDLQDFVTGFSLTQGIIDAPEQFRSITITLEQQQGTAEIELSARAQFQLTKQQRQMAGSSGCGICGVDALESALPELAVLPPTAIPAYTAFNQLRDRIRDFQHALHSSGAQHAAFFILNDGTITHCREDIGRHNAMDKLIGALVRKKADLQSGFMVLTSRCGLELVQKAIRAGISTLVTLSAPTTLAVEWARRYQLNLIHVPHHNAPRIYHRSDIPG</sequence>
<evidence type="ECO:0000313" key="4">
    <source>
        <dbReference type="EMBL" id="OFI34154.1"/>
    </source>
</evidence>
<dbReference type="Gene3D" id="3.40.140.10">
    <property type="entry name" value="Cytidine Deaminase, domain 2"/>
    <property type="match status" value="1"/>
</dbReference>
<evidence type="ECO:0000313" key="5">
    <source>
        <dbReference type="Proteomes" id="UP000176037"/>
    </source>
</evidence>
<dbReference type="GO" id="GO:0097163">
    <property type="term" value="F:sulfur carrier activity"/>
    <property type="evidence" value="ECO:0007669"/>
    <property type="project" value="UniProtKB-UniRule"/>
</dbReference>
<dbReference type="EMBL" id="MJIC01000014">
    <property type="protein sequence ID" value="OFI34154.1"/>
    <property type="molecule type" value="Genomic_DNA"/>
</dbReference>
<keyword evidence="5" id="KW-1185">Reference proteome</keyword>
<dbReference type="PIRSF" id="PIRSF015626">
    <property type="entry name" value="FdhD"/>
    <property type="match status" value="1"/>
</dbReference>
<keyword evidence="1 3" id="KW-0963">Cytoplasm</keyword>
<dbReference type="Gene3D" id="3.10.20.10">
    <property type="match status" value="1"/>
</dbReference>
<dbReference type="InterPro" id="IPR003786">
    <property type="entry name" value="FdhD"/>
</dbReference>
<reference evidence="4 5" key="1">
    <citation type="submission" date="2016-09" db="EMBL/GenBank/DDBJ databases">
        <title>Alteromonas lipolytica, a new species isolated from sea water.</title>
        <authorList>
            <person name="Wu Y.-H."/>
            <person name="Cheng H."/>
            <person name="Xu X.-W."/>
        </authorList>
    </citation>
    <scope>NUCLEOTIDE SEQUENCE [LARGE SCALE GENOMIC DNA]</scope>
    <source>
        <strain evidence="4 5">JW12</strain>
    </source>
</reference>
<comment type="caution">
    <text evidence="3">Lacks conserved residue(s) required for the propagation of feature annotation.</text>
</comment>
<dbReference type="OrthoDB" id="3197277at2"/>
<dbReference type="Proteomes" id="UP000176037">
    <property type="component" value="Unassembled WGS sequence"/>
</dbReference>